<organism evidence="9 10">
    <name type="scientific">Catellatospora coxensis</name>
    <dbReference type="NCBI Taxonomy" id="310354"/>
    <lineage>
        <taxon>Bacteria</taxon>
        <taxon>Bacillati</taxon>
        <taxon>Actinomycetota</taxon>
        <taxon>Actinomycetes</taxon>
        <taxon>Micromonosporales</taxon>
        <taxon>Micromonosporaceae</taxon>
        <taxon>Catellatospora</taxon>
    </lineage>
</organism>
<keyword evidence="10" id="KW-1185">Reference proteome</keyword>
<keyword evidence="7" id="KW-0812">Transmembrane</keyword>
<dbReference type="InterPro" id="IPR012336">
    <property type="entry name" value="Thioredoxin-like_fold"/>
</dbReference>
<dbReference type="AlphaFoldDB" id="A0A8J3L3B2"/>
<keyword evidence="2" id="KW-0732">Signal</keyword>
<dbReference type="PANTHER" id="PTHR13887:SF14">
    <property type="entry name" value="DISULFIDE BOND FORMATION PROTEIN D"/>
    <property type="match status" value="1"/>
</dbReference>
<reference evidence="9 10" key="1">
    <citation type="submission" date="2021-01" db="EMBL/GenBank/DDBJ databases">
        <title>Whole genome shotgun sequence of Catellatospora coxensis NBRC 107359.</title>
        <authorList>
            <person name="Komaki H."/>
            <person name="Tamura T."/>
        </authorList>
    </citation>
    <scope>NUCLEOTIDE SEQUENCE [LARGE SCALE GENOMIC DNA]</scope>
    <source>
        <strain evidence="9 10">NBRC 107359</strain>
    </source>
</reference>
<keyword evidence="4" id="KW-1015">Disulfide bond</keyword>
<evidence type="ECO:0000313" key="10">
    <source>
        <dbReference type="Proteomes" id="UP000630887"/>
    </source>
</evidence>
<keyword evidence="3" id="KW-0560">Oxidoreductase</keyword>
<keyword evidence="5" id="KW-0676">Redox-active center</keyword>
<protein>
    <recommendedName>
        <fullName evidence="8">Thioredoxin domain-containing protein</fullName>
    </recommendedName>
</protein>
<sequence length="259" mass="27399">MIYESPTSFLWKGDAMPATTRPASRRPDKTGGKGRKNLKAPVSGGMSTNLKFTLGVLAAVALIVGGAVFFAMKGGSEPSAAAANLVRADSHRISTAADGKVTIVEFLDFECPSCGRAYPAVEQLRKEYAGKITYVVREFPLEMHPNAMNAAAAAEAAANQGKFEAMYTKLFSTQQTWGGQQADHAKTFDGYAEELGLDMAKFRADVASQQVRDRIATDQADGAAAGARGTPTFFVNGELFEPAATYDNLKAAIDAALAG</sequence>
<evidence type="ECO:0000256" key="7">
    <source>
        <dbReference type="SAM" id="Phobius"/>
    </source>
</evidence>
<accession>A0A8J3L3B2</accession>
<evidence type="ECO:0000256" key="1">
    <source>
        <dbReference type="ARBA" id="ARBA00005791"/>
    </source>
</evidence>
<gene>
    <name evidence="9" type="ORF">Cco03nite_79870</name>
</gene>
<dbReference type="EMBL" id="BONI01000126">
    <property type="protein sequence ID" value="GIG11287.1"/>
    <property type="molecule type" value="Genomic_DNA"/>
</dbReference>
<evidence type="ECO:0000313" key="9">
    <source>
        <dbReference type="EMBL" id="GIG11287.1"/>
    </source>
</evidence>
<dbReference type="Gene3D" id="3.40.30.10">
    <property type="entry name" value="Glutaredoxin"/>
    <property type="match status" value="1"/>
</dbReference>
<feature type="domain" description="Thioredoxin" evidence="8">
    <location>
        <begin position="71"/>
        <end position="258"/>
    </location>
</feature>
<keyword evidence="7" id="KW-0472">Membrane</keyword>
<evidence type="ECO:0000256" key="4">
    <source>
        <dbReference type="ARBA" id="ARBA00023157"/>
    </source>
</evidence>
<keyword evidence="7" id="KW-1133">Transmembrane helix</keyword>
<evidence type="ECO:0000256" key="5">
    <source>
        <dbReference type="ARBA" id="ARBA00023284"/>
    </source>
</evidence>
<evidence type="ECO:0000256" key="2">
    <source>
        <dbReference type="ARBA" id="ARBA00022729"/>
    </source>
</evidence>
<dbReference type="PROSITE" id="PS51352">
    <property type="entry name" value="THIOREDOXIN_2"/>
    <property type="match status" value="1"/>
</dbReference>
<proteinExistence type="inferred from homology"/>
<dbReference type="InterPro" id="IPR036249">
    <property type="entry name" value="Thioredoxin-like_sf"/>
</dbReference>
<feature type="region of interest" description="Disordered" evidence="6">
    <location>
        <begin position="13"/>
        <end position="40"/>
    </location>
</feature>
<dbReference type="PANTHER" id="PTHR13887">
    <property type="entry name" value="GLUTATHIONE S-TRANSFERASE KAPPA"/>
    <property type="match status" value="1"/>
</dbReference>
<evidence type="ECO:0000256" key="3">
    <source>
        <dbReference type="ARBA" id="ARBA00023002"/>
    </source>
</evidence>
<name>A0A8J3L3B2_9ACTN</name>
<dbReference type="SUPFAM" id="SSF52833">
    <property type="entry name" value="Thioredoxin-like"/>
    <property type="match status" value="1"/>
</dbReference>
<dbReference type="Proteomes" id="UP000630887">
    <property type="component" value="Unassembled WGS sequence"/>
</dbReference>
<feature type="transmembrane region" description="Helical" evidence="7">
    <location>
        <begin position="52"/>
        <end position="72"/>
    </location>
</feature>
<dbReference type="Pfam" id="PF13462">
    <property type="entry name" value="Thioredoxin_4"/>
    <property type="match status" value="1"/>
</dbReference>
<comment type="caution">
    <text evidence="9">The sequence shown here is derived from an EMBL/GenBank/DDBJ whole genome shotgun (WGS) entry which is preliminary data.</text>
</comment>
<comment type="similarity">
    <text evidence="1">Belongs to the thioredoxin family. DsbA subfamily.</text>
</comment>
<dbReference type="InterPro" id="IPR013766">
    <property type="entry name" value="Thioredoxin_domain"/>
</dbReference>
<evidence type="ECO:0000259" key="8">
    <source>
        <dbReference type="PROSITE" id="PS51352"/>
    </source>
</evidence>
<dbReference type="GO" id="GO:0016491">
    <property type="term" value="F:oxidoreductase activity"/>
    <property type="evidence" value="ECO:0007669"/>
    <property type="project" value="UniProtKB-KW"/>
</dbReference>
<evidence type="ECO:0000256" key="6">
    <source>
        <dbReference type="SAM" id="MobiDB-lite"/>
    </source>
</evidence>